<dbReference type="InterPro" id="IPR020472">
    <property type="entry name" value="WD40_PAC1"/>
</dbReference>
<evidence type="ECO:0008006" key="9">
    <source>
        <dbReference type="Google" id="ProtNLM"/>
    </source>
</evidence>
<dbReference type="InterPro" id="IPR015943">
    <property type="entry name" value="WD40/YVTN_repeat-like_dom_sf"/>
</dbReference>
<protein>
    <recommendedName>
        <fullName evidence="9">Guanine nucleotide-binding protein subunit beta-like protein</fullName>
    </recommendedName>
</protein>
<evidence type="ECO:0000256" key="2">
    <source>
        <dbReference type="ARBA" id="ARBA00022574"/>
    </source>
</evidence>
<feature type="region of interest" description="Disordered" evidence="6">
    <location>
        <begin position="1"/>
        <end position="33"/>
    </location>
</feature>
<evidence type="ECO:0000313" key="8">
    <source>
        <dbReference type="Proteomes" id="UP000816034"/>
    </source>
</evidence>
<dbReference type="GeneID" id="68101909"/>
<evidence type="ECO:0000256" key="4">
    <source>
        <dbReference type="ARBA" id="ARBA00023224"/>
    </source>
</evidence>
<dbReference type="PIRSF" id="PIRSF002394">
    <property type="entry name" value="GN-bd_beta"/>
    <property type="match status" value="1"/>
</dbReference>
<evidence type="ECO:0000256" key="5">
    <source>
        <dbReference type="PROSITE-ProRule" id="PRU00221"/>
    </source>
</evidence>
<keyword evidence="2 5" id="KW-0853">WD repeat</keyword>
<dbReference type="InterPro" id="IPR001680">
    <property type="entry name" value="WD40_rpt"/>
</dbReference>
<dbReference type="InterPro" id="IPR019775">
    <property type="entry name" value="WD40_repeat_CS"/>
</dbReference>
<keyword evidence="4" id="KW-0807">Transducer</keyword>
<evidence type="ECO:0000256" key="3">
    <source>
        <dbReference type="ARBA" id="ARBA00022737"/>
    </source>
</evidence>
<proteinExistence type="inferred from homology"/>
<dbReference type="SMART" id="SM00320">
    <property type="entry name" value="WD40"/>
    <property type="match status" value="7"/>
</dbReference>
<gene>
    <name evidence="7" type="ORF">C9374_009455</name>
</gene>
<feature type="repeat" description="WD" evidence="5">
    <location>
        <begin position="205"/>
        <end position="227"/>
    </location>
</feature>
<dbReference type="GO" id="GO:0007165">
    <property type="term" value="P:signal transduction"/>
    <property type="evidence" value="ECO:0007669"/>
    <property type="project" value="UniProtKB-KW"/>
</dbReference>
<dbReference type="EMBL" id="PYSW02000003">
    <property type="protein sequence ID" value="KAG2392878.1"/>
    <property type="molecule type" value="Genomic_DNA"/>
</dbReference>
<dbReference type="InterPro" id="IPR001632">
    <property type="entry name" value="WD40_G-protein_beta-like"/>
</dbReference>
<accession>A0AA88H1B0</accession>
<evidence type="ECO:0000256" key="6">
    <source>
        <dbReference type="SAM" id="MobiDB-lite"/>
    </source>
</evidence>
<name>A0AA88H1B0_NAELO</name>
<dbReference type="CDD" id="cd00200">
    <property type="entry name" value="WD40"/>
    <property type="match status" value="1"/>
</dbReference>
<dbReference type="SUPFAM" id="SSF50978">
    <property type="entry name" value="WD40 repeat-like"/>
    <property type="match status" value="1"/>
</dbReference>
<dbReference type="PANTHER" id="PTHR19850">
    <property type="entry name" value="GUANINE NUCLEOTIDE-BINDING PROTEIN BETA G PROTEIN BETA"/>
    <property type="match status" value="1"/>
</dbReference>
<dbReference type="PRINTS" id="PR00319">
    <property type="entry name" value="GPROTEINB"/>
</dbReference>
<reference evidence="7 8" key="1">
    <citation type="journal article" date="2018" name="BMC Genomics">
        <title>The genome of Naegleria lovaniensis, the basis for a comparative approach to unravel pathogenicity factors of the human pathogenic amoeba N. fowleri.</title>
        <authorList>
            <person name="Liechti N."/>
            <person name="Schurch N."/>
            <person name="Bruggmann R."/>
            <person name="Wittwer M."/>
        </authorList>
    </citation>
    <scope>NUCLEOTIDE SEQUENCE [LARGE SCALE GENOMIC DNA]</scope>
    <source>
        <strain evidence="7 8">ATCC 30569</strain>
    </source>
</reference>
<dbReference type="PROSITE" id="PS00678">
    <property type="entry name" value="WD_REPEATS_1"/>
    <property type="match status" value="2"/>
</dbReference>
<evidence type="ECO:0000256" key="1">
    <source>
        <dbReference type="ARBA" id="ARBA00009768"/>
    </source>
</evidence>
<dbReference type="Pfam" id="PF25391">
    <property type="entry name" value="WD40_Gbeta"/>
    <property type="match status" value="1"/>
</dbReference>
<feature type="repeat" description="WD" evidence="5">
    <location>
        <begin position="94"/>
        <end position="135"/>
    </location>
</feature>
<keyword evidence="3" id="KW-0677">Repeat</keyword>
<comment type="similarity">
    <text evidence="1">Belongs to the WD repeat G protein beta family.</text>
</comment>
<dbReference type="PROSITE" id="PS50082">
    <property type="entry name" value="WD_REPEATS_2"/>
    <property type="match status" value="4"/>
</dbReference>
<dbReference type="Gene3D" id="2.130.10.10">
    <property type="entry name" value="YVTN repeat-like/Quinoprotein amine dehydrogenase"/>
    <property type="match status" value="1"/>
</dbReference>
<dbReference type="Proteomes" id="UP000816034">
    <property type="component" value="Unassembled WGS sequence"/>
</dbReference>
<dbReference type="RefSeq" id="XP_044554772.1">
    <property type="nucleotide sequence ID" value="XM_044699644.1"/>
</dbReference>
<sequence>MDSIGMASDQVDDEYSRMVDPNHDIGSSSEMNNINDHNVNEEMMKKRENARTIQKQLLEQIKEEHARQVKKTNCFRFGNIYSLPKLNLTLHRELTKHQGKVFNIAWSRDSSKLISISKDQHLIVWDVKKSTIETNINFMYSPFKMGCDISPSSKLVACGGLDNLWLVYDISSKIDKTPQDHVPKIILEGSLGWSSSCKFLSDQNLVTASSDSLARLWDIPTGKVICTFIGHSVEVMCVSIPKNENCIMGQVLATGSCDPNAKLWDLKSGTCIQTFPHLMDVDDVQFFPNDQFIVTASSDGVCRLFDLRFPSRELLQYQNPDENAVCGIRSLSLSASGRVLFCACEDHSVYAWDVLKGTLLEGMEKFAKRKRKDMISAVRVSPNGEYLACSSWNKSIYLLKHE</sequence>
<dbReference type="PROSITE" id="PS50294">
    <property type="entry name" value="WD_REPEATS_REGION"/>
    <property type="match status" value="1"/>
</dbReference>
<dbReference type="InterPro" id="IPR016346">
    <property type="entry name" value="G-protein_beta_1-5"/>
</dbReference>
<dbReference type="AlphaFoldDB" id="A0AA88H1B0"/>
<feature type="repeat" description="WD" evidence="5">
    <location>
        <begin position="228"/>
        <end position="274"/>
    </location>
</feature>
<keyword evidence="8" id="KW-1185">Reference proteome</keyword>
<feature type="repeat" description="WD" evidence="5">
    <location>
        <begin position="274"/>
        <end position="308"/>
    </location>
</feature>
<organism evidence="7 8">
    <name type="scientific">Naegleria lovaniensis</name>
    <name type="common">Amoeba</name>
    <dbReference type="NCBI Taxonomy" id="51637"/>
    <lineage>
        <taxon>Eukaryota</taxon>
        <taxon>Discoba</taxon>
        <taxon>Heterolobosea</taxon>
        <taxon>Tetramitia</taxon>
        <taxon>Eutetramitia</taxon>
        <taxon>Vahlkampfiidae</taxon>
        <taxon>Naegleria</taxon>
    </lineage>
</organism>
<feature type="compositionally biased region" description="Basic and acidic residues" evidence="6">
    <location>
        <begin position="14"/>
        <end position="23"/>
    </location>
</feature>
<dbReference type="InterPro" id="IPR036322">
    <property type="entry name" value="WD40_repeat_dom_sf"/>
</dbReference>
<dbReference type="PRINTS" id="PR00320">
    <property type="entry name" value="GPROTEINBRPT"/>
</dbReference>
<comment type="caution">
    <text evidence="7">The sequence shown here is derived from an EMBL/GenBank/DDBJ whole genome shotgun (WGS) entry which is preliminary data.</text>
</comment>
<evidence type="ECO:0000313" key="7">
    <source>
        <dbReference type="EMBL" id="KAG2392878.1"/>
    </source>
</evidence>